<dbReference type="InterPro" id="IPR004788">
    <property type="entry name" value="Ribose5P_isomerase_type_A"/>
</dbReference>
<keyword evidence="7" id="KW-1185">Reference proteome</keyword>
<name>A0AAW1PK93_9CHLO</name>
<evidence type="ECO:0000256" key="1">
    <source>
        <dbReference type="ARBA" id="ARBA00001713"/>
    </source>
</evidence>
<dbReference type="Proteomes" id="UP001489004">
    <property type="component" value="Unassembled WGS sequence"/>
</dbReference>
<dbReference type="Gene3D" id="3.30.70.260">
    <property type="match status" value="1"/>
</dbReference>
<comment type="caution">
    <text evidence="6">The sequence shown here is derived from an EMBL/GenBank/DDBJ whole genome shotgun (WGS) entry which is preliminary data.</text>
</comment>
<dbReference type="AlphaFoldDB" id="A0AAW1PK93"/>
<dbReference type="GO" id="GO:0004751">
    <property type="term" value="F:ribose-5-phosphate isomerase activity"/>
    <property type="evidence" value="ECO:0007669"/>
    <property type="project" value="UniProtKB-EC"/>
</dbReference>
<keyword evidence="5" id="KW-0413">Isomerase</keyword>
<dbReference type="InterPro" id="IPR050262">
    <property type="entry name" value="Ribose-5P_isomerase"/>
</dbReference>
<evidence type="ECO:0000256" key="2">
    <source>
        <dbReference type="ARBA" id="ARBA00004988"/>
    </source>
</evidence>
<evidence type="ECO:0000256" key="5">
    <source>
        <dbReference type="ARBA" id="ARBA00023235"/>
    </source>
</evidence>
<comment type="catalytic activity">
    <reaction evidence="1">
        <text>aldehydo-D-ribose 5-phosphate = D-ribulose 5-phosphate</text>
        <dbReference type="Rhea" id="RHEA:14657"/>
        <dbReference type="ChEBI" id="CHEBI:58121"/>
        <dbReference type="ChEBI" id="CHEBI:58273"/>
        <dbReference type="EC" id="5.3.1.6"/>
    </reaction>
</comment>
<organism evidence="6 7">
    <name type="scientific">[Myrmecia] bisecta</name>
    <dbReference type="NCBI Taxonomy" id="41462"/>
    <lineage>
        <taxon>Eukaryota</taxon>
        <taxon>Viridiplantae</taxon>
        <taxon>Chlorophyta</taxon>
        <taxon>core chlorophytes</taxon>
        <taxon>Trebouxiophyceae</taxon>
        <taxon>Trebouxiales</taxon>
        <taxon>Trebouxiaceae</taxon>
        <taxon>Myrmecia</taxon>
    </lineage>
</organism>
<dbReference type="SUPFAM" id="SSF75445">
    <property type="entry name" value="D-ribose-5-phosphate isomerase (RpiA), lid domain"/>
    <property type="match status" value="1"/>
</dbReference>
<reference evidence="6 7" key="1">
    <citation type="journal article" date="2024" name="Nat. Commun.">
        <title>Phylogenomics reveals the evolutionary origins of lichenization in chlorophyte algae.</title>
        <authorList>
            <person name="Puginier C."/>
            <person name="Libourel C."/>
            <person name="Otte J."/>
            <person name="Skaloud P."/>
            <person name="Haon M."/>
            <person name="Grisel S."/>
            <person name="Petersen M."/>
            <person name="Berrin J.G."/>
            <person name="Delaux P.M."/>
            <person name="Dal Grande F."/>
            <person name="Keller J."/>
        </authorList>
    </citation>
    <scope>NUCLEOTIDE SEQUENCE [LARGE SCALE GENOMIC DNA]</scope>
    <source>
        <strain evidence="6 7">SAG 2043</strain>
    </source>
</reference>
<gene>
    <name evidence="6" type="ORF">WJX72_008086</name>
</gene>
<comment type="similarity">
    <text evidence="3">Belongs to the ribose 5-phosphate isomerase family.</text>
</comment>
<dbReference type="InterPro" id="IPR037171">
    <property type="entry name" value="NagB/RpiA_transferase-like"/>
</dbReference>
<dbReference type="PANTHER" id="PTHR43748">
    <property type="entry name" value="RIBOSE-5-PHOSPHATE ISOMERASE 3, CHLOROPLASTIC-RELATED"/>
    <property type="match status" value="1"/>
</dbReference>
<accession>A0AAW1PK93</accession>
<dbReference type="Pfam" id="PF06026">
    <property type="entry name" value="Rib_5-P_isom_A"/>
    <property type="match status" value="1"/>
</dbReference>
<evidence type="ECO:0000256" key="4">
    <source>
        <dbReference type="ARBA" id="ARBA00011959"/>
    </source>
</evidence>
<sequence length="319" mass="34442">MFACSPLNFSPVQRAPLSSAFKSLKSLPLQTRAQKRRASPICCSAESSEGDRLCRAVAEQVVDAYVRDGHVVGLGTGVMTNHAIQYLGQRLEEKSLQRVRAVPASDVSASEAAFHGVPQTDLHAHPELDVMLMDVDEIDGTDPHLACIVGRQAEPQQPQLVRLRHCAAAAKQLVGLVESKQQVVPRLQGYLPVVIQGQDWEEPAEEIDDCFIGDAEIWRRPRSGTANPRGGDMPYISPEGHNLLDVRFAGRMTLDGREVPYSQLAAALEDIPGVVTHGLLAQGLTAAVIAAPEGPVTLEPGVQLANEMSSSGQQQQLEQ</sequence>
<dbReference type="Gene3D" id="3.40.50.1360">
    <property type="match status" value="1"/>
</dbReference>
<dbReference type="PANTHER" id="PTHR43748:SF1">
    <property type="entry name" value="RIBOSE-5-PHOSPHATE ISOMERASE 4, CHLOROPLASTIC-RELATED"/>
    <property type="match status" value="1"/>
</dbReference>
<evidence type="ECO:0000256" key="3">
    <source>
        <dbReference type="ARBA" id="ARBA00008088"/>
    </source>
</evidence>
<dbReference type="EMBL" id="JALJOR010000011">
    <property type="protein sequence ID" value="KAK9809023.1"/>
    <property type="molecule type" value="Genomic_DNA"/>
</dbReference>
<evidence type="ECO:0000313" key="7">
    <source>
        <dbReference type="Proteomes" id="UP001489004"/>
    </source>
</evidence>
<dbReference type="GO" id="GO:0009052">
    <property type="term" value="P:pentose-phosphate shunt, non-oxidative branch"/>
    <property type="evidence" value="ECO:0007669"/>
    <property type="project" value="InterPro"/>
</dbReference>
<dbReference type="EC" id="5.3.1.6" evidence="4"/>
<proteinExistence type="inferred from homology"/>
<protein>
    <recommendedName>
        <fullName evidence="4">ribose-5-phosphate isomerase</fullName>
        <ecNumber evidence="4">5.3.1.6</ecNumber>
    </recommendedName>
</protein>
<dbReference type="SUPFAM" id="SSF100950">
    <property type="entry name" value="NagB/RpiA/CoA transferase-like"/>
    <property type="match status" value="1"/>
</dbReference>
<evidence type="ECO:0000313" key="6">
    <source>
        <dbReference type="EMBL" id="KAK9809023.1"/>
    </source>
</evidence>
<comment type="pathway">
    <text evidence="2">Carbohydrate degradation; pentose phosphate pathway; D-ribose 5-phosphate from D-ribulose 5-phosphate (non-oxidative stage): step 1/1.</text>
</comment>